<dbReference type="EMBL" id="JAZDUA010000037">
    <property type="protein sequence ID" value="KAK7871529.1"/>
    <property type="molecule type" value="Genomic_DNA"/>
</dbReference>
<evidence type="ECO:0000256" key="1">
    <source>
        <dbReference type="ARBA" id="ARBA00010928"/>
    </source>
</evidence>
<reference evidence="4 6" key="1">
    <citation type="submission" date="2024-03" db="EMBL/GenBank/DDBJ databases">
        <title>The genome assembly and annotation of the cricket Gryllus longicercus Weissman &amp; Gray.</title>
        <authorList>
            <person name="Szrajer S."/>
            <person name="Gray D."/>
            <person name="Ylla G."/>
        </authorList>
    </citation>
    <scope>NUCLEOTIDE SEQUENCE [LARGE SCALE GENOMIC DNA]</scope>
    <source>
        <strain evidence="4">DAG 2021-001</strain>
        <tissue evidence="4">Whole body minus gut</tissue>
    </source>
</reference>
<comment type="similarity">
    <text evidence="1">Belongs to the Gfo/Idh/MocA family.</text>
</comment>
<dbReference type="InterPro" id="IPR050984">
    <property type="entry name" value="Gfo/Idh/MocA_domain"/>
</dbReference>
<gene>
    <name evidence="4" type="ORF">R5R35_010331</name>
    <name evidence="5" type="ORF">R5R35_010333</name>
</gene>
<dbReference type="Pfam" id="PF22725">
    <property type="entry name" value="GFO_IDH_MocA_C3"/>
    <property type="match status" value="1"/>
</dbReference>
<keyword evidence="2" id="KW-0560">Oxidoreductase</keyword>
<feature type="domain" description="GFO/IDH/MocA-like oxidoreductase" evidence="3">
    <location>
        <begin position="50"/>
        <end position="161"/>
    </location>
</feature>
<evidence type="ECO:0000313" key="5">
    <source>
        <dbReference type="EMBL" id="KAK7871529.1"/>
    </source>
</evidence>
<dbReference type="PANTHER" id="PTHR22604:SF105">
    <property type="entry name" value="TRANS-1,2-DIHYDROBENZENE-1,2-DIOL DEHYDROGENASE"/>
    <property type="match status" value="1"/>
</dbReference>
<dbReference type="Proteomes" id="UP001378592">
    <property type="component" value="Unassembled WGS sequence"/>
</dbReference>
<dbReference type="Gene3D" id="3.40.50.720">
    <property type="entry name" value="NAD(P)-binding Rossmann-like Domain"/>
    <property type="match status" value="1"/>
</dbReference>
<dbReference type="GO" id="GO:0016491">
    <property type="term" value="F:oxidoreductase activity"/>
    <property type="evidence" value="ECO:0007669"/>
    <property type="project" value="UniProtKB-KW"/>
</dbReference>
<dbReference type="SUPFAM" id="SSF51735">
    <property type="entry name" value="NAD(P)-binding Rossmann-fold domains"/>
    <property type="match status" value="1"/>
</dbReference>
<evidence type="ECO:0000313" key="4">
    <source>
        <dbReference type="EMBL" id="KAK7871525.1"/>
    </source>
</evidence>
<comment type="caution">
    <text evidence="4">The sequence shown here is derived from an EMBL/GenBank/DDBJ whole genome shotgun (WGS) entry which is preliminary data.</text>
</comment>
<dbReference type="Gene3D" id="3.30.360.10">
    <property type="entry name" value="Dihydrodipicolinate Reductase, domain 2"/>
    <property type="match status" value="1"/>
</dbReference>
<dbReference type="EMBL" id="JAZDUA010000037">
    <property type="protein sequence ID" value="KAK7871525.1"/>
    <property type="molecule type" value="Genomic_DNA"/>
</dbReference>
<keyword evidence="6" id="KW-1185">Reference proteome</keyword>
<name>A0AAN9VU93_9ORTH</name>
<dbReference type="AlphaFoldDB" id="A0AAN9VU93"/>
<evidence type="ECO:0000313" key="6">
    <source>
        <dbReference type="Proteomes" id="UP001378592"/>
    </source>
</evidence>
<evidence type="ECO:0000256" key="2">
    <source>
        <dbReference type="ARBA" id="ARBA00023002"/>
    </source>
</evidence>
<sequence length="173" mass="19004">MLKCGKTVLCEKTMGLNLKHCRELLDIARENKIFLMEAIWTRCFPVYEILRKELDSGEVGDIVQVYATAGCSNAEVERMKSKDLGGESISDLDCYPLQFASFVFDARCPKDTAALGYINENGVDLSMGCVITFETGQTAILSTHTRSDFPNDAVIIGTKGSSSILVPYTINNA</sequence>
<accession>A0AAN9VU93</accession>
<dbReference type="PANTHER" id="PTHR22604">
    <property type="entry name" value="OXIDOREDUCTASES"/>
    <property type="match status" value="1"/>
</dbReference>
<protein>
    <recommendedName>
        <fullName evidence="3">GFO/IDH/MocA-like oxidoreductase domain-containing protein</fullName>
    </recommendedName>
</protein>
<organism evidence="4 6">
    <name type="scientific">Gryllus longicercus</name>
    <dbReference type="NCBI Taxonomy" id="2509291"/>
    <lineage>
        <taxon>Eukaryota</taxon>
        <taxon>Metazoa</taxon>
        <taxon>Ecdysozoa</taxon>
        <taxon>Arthropoda</taxon>
        <taxon>Hexapoda</taxon>
        <taxon>Insecta</taxon>
        <taxon>Pterygota</taxon>
        <taxon>Neoptera</taxon>
        <taxon>Polyneoptera</taxon>
        <taxon>Orthoptera</taxon>
        <taxon>Ensifera</taxon>
        <taxon>Gryllidea</taxon>
        <taxon>Grylloidea</taxon>
        <taxon>Gryllidae</taxon>
        <taxon>Gryllinae</taxon>
        <taxon>Gryllus</taxon>
    </lineage>
</organism>
<proteinExistence type="inferred from homology"/>
<dbReference type="InterPro" id="IPR055170">
    <property type="entry name" value="GFO_IDH_MocA-like_dom"/>
</dbReference>
<dbReference type="SUPFAM" id="SSF55347">
    <property type="entry name" value="Glyceraldehyde-3-phosphate dehydrogenase-like, C-terminal domain"/>
    <property type="match status" value="1"/>
</dbReference>
<evidence type="ECO:0000259" key="3">
    <source>
        <dbReference type="Pfam" id="PF22725"/>
    </source>
</evidence>
<dbReference type="InterPro" id="IPR036291">
    <property type="entry name" value="NAD(P)-bd_dom_sf"/>
</dbReference>